<organism evidence="1">
    <name type="scientific">Capra hircus</name>
    <name type="common">Goat</name>
    <dbReference type="NCBI Taxonomy" id="9925"/>
    <lineage>
        <taxon>Eukaryota</taxon>
        <taxon>Metazoa</taxon>
        <taxon>Chordata</taxon>
        <taxon>Craniata</taxon>
        <taxon>Vertebrata</taxon>
        <taxon>Euteleostomi</taxon>
        <taxon>Mammalia</taxon>
        <taxon>Eutheria</taxon>
        <taxon>Laurasiatheria</taxon>
        <taxon>Artiodactyla</taxon>
        <taxon>Ruminantia</taxon>
        <taxon>Pecora</taxon>
        <taxon>Bovidae</taxon>
        <taxon>Caprinae</taxon>
        <taxon>Capra</taxon>
    </lineage>
</organism>
<dbReference type="Ensembl" id="ENSCHIT00010001420.1">
    <property type="protein sequence ID" value="ENSCHIP00010000994.1"/>
    <property type="gene ID" value="ENSCHIG00010000801.1"/>
</dbReference>
<protein>
    <submittedName>
        <fullName evidence="1">Uncharacterized protein</fullName>
    </submittedName>
</protein>
<accession>A0A8C2N9M2</accession>
<evidence type="ECO:0000313" key="1">
    <source>
        <dbReference type="Ensembl" id="ENSCHIP00010000994.1"/>
    </source>
</evidence>
<proteinExistence type="predicted"/>
<name>A0A8C2N9M2_CAPHI</name>
<sequence length="83" mass="9191">LVTGEEENASGDHGVSVSLGAIKPACSNSSIPQSFRVHTEEPFATYFDEKIAVPEEKVRETWTHPCPTSEPFVLMKLILLLFM</sequence>
<reference evidence="1" key="1">
    <citation type="submission" date="2019-03" db="EMBL/GenBank/DDBJ databases">
        <title>Genome sequencing and reference-guided assembly of Black Bengal Goat (Capra hircus).</title>
        <authorList>
            <person name="Siddiki A.Z."/>
            <person name="Baten A."/>
            <person name="Billah M."/>
            <person name="Alam M.A.U."/>
            <person name="Shawrob K.S.M."/>
            <person name="Saha S."/>
            <person name="Chowdhury M."/>
            <person name="Rahman A.H."/>
            <person name="Stear M."/>
            <person name="Miah G."/>
            <person name="Das G.B."/>
            <person name="Hossain M.M."/>
            <person name="Kumkum M."/>
            <person name="Islam M.S."/>
            <person name="Mollah A.M."/>
            <person name="Ahsan A."/>
            <person name="Tusar F."/>
            <person name="Khan M.K.I."/>
        </authorList>
    </citation>
    <scope>NUCLEOTIDE SEQUENCE [LARGE SCALE GENOMIC DNA]</scope>
</reference>
<dbReference type="AlphaFoldDB" id="A0A8C2N9M2"/>
<reference evidence="1" key="2">
    <citation type="submission" date="2025-08" db="UniProtKB">
        <authorList>
            <consortium name="Ensembl"/>
        </authorList>
    </citation>
    <scope>IDENTIFICATION</scope>
</reference>